<name>A0ABV1HNY3_9FIRM</name>
<accession>A0ABV1HNY3</accession>
<reference evidence="1 2" key="1">
    <citation type="submission" date="2024-03" db="EMBL/GenBank/DDBJ databases">
        <title>Human intestinal bacterial collection.</title>
        <authorList>
            <person name="Pauvert C."/>
            <person name="Hitch T.C.A."/>
            <person name="Clavel T."/>
        </authorList>
    </citation>
    <scope>NUCLEOTIDE SEQUENCE [LARGE SCALE GENOMIC DNA]</scope>
    <source>
        <strain evidence="1 2">CLA-AP-H27</strain>
    </source>
</reference>
<sequence length="84" mass="9758">MLELLRDNKNSQHELALLWQTDFEFENSIEQALSAGKHNEFHYLAKQLNLNEAQVRIDVIRTIKKSIPEDIKLLETTIHSLLGC</sequence>
<dbReference type="Proteomes" id="UP001437460">
    <property type="component" value="Unassembled WGS sequence"/>
</dbReference>
<gene>
    <name evidence="1" type="ORF">WMO41_11795</name>
</gene>
<protein>
    <submittedName>
        <fullName evidence="1">Uncharacterized protein</fullName>
    </submittedName>
</protein>
<dbReference type="EMBL" id="JBBMFJ010000026">
    <property type="protein sequence ID" value="MEQ2563834.1"/>
    <property type="molecule type" value="Genomic_DNA"/>
</dbReference>
<proteinExistence type="predicted"/>
<evidence type="ECO:0000313" key="2">
    <source>
        <dbReference type="Proteomes" id="UP001437460"/>
    </source>
</evidence>
<dbReference type="RefSeq" id="WP_349229912.1">
    <property type="nucleotide sequence ID" value="NZ_JBBMFJ010000026.1"/>
</dbReference>
<evidence type="ECO:0000313" key="1">
    <source>
        <dbReference type="EMBL" id="MEQ2563834.1"/>
    </source>
</evidence>
<comment type="caution">
    <text evidence="1">The sequence shown here is derived from an EMBL/GenBank/DDBJ whole genome shotgun (WGS) entry which is preliminary data.</text>
</comment>
<keyword evidence="2" id="KW-1185">Reference proteome</keyword>
<organism evidence="1 2">
    <name type="scientific">Ventrimonas faecis</name>
    <dbReference type="NCBI Taxonomy" id="3133170"/>
    <lineage>
        <taxon>Bacteria</taxon>
        <taxon>Bacillati</taxon>
        <taxon>Bacillota</taxon>
        <taxon>Clostridia</taxon>
        <taxon>Lachnospirales</taxon>
        <taxon>Lachnospiraceae</taxon>
        <taxon>Ventrimonas</taxon>
    </lineage>
</organism>